<proteinExistence type="predicted"/>
<sequence length="63" mass="7341">MGLKMKPKQEIVPIQINVTTRHKSMENISKQKTETNGIKPGRNFNRWAKIQSSLPIAFMHFLF</sequence>
<accession>A0A2P2QP99</accession>
<protein>
    <submittedName>
        <fullName evidence="1">Uncharacterized protein</fullName>
    </submittedName>
</protein>
<reference evidence="1" key="1">
    <citation type="submission" date="2018-02" db="EMBL/GenBank/DDBJ databases">
        <title>Rhizophora mucronata_Transcriptome.</title>
        <authorList>
            <person name="Meera S.P."/>
            <person name="Sreeshan A."/>
            <person name="Augustine A."/>
        </authorList>
    </citation>
    <scope>NUCLEOTIDE SEQUENCE</scope>
    <source>
        <tissue evidence="1">Leaf</tissue>
    </source>
</reference>
<dbReference type="EMBL" id="GGEC01088368">
    <property type="protein sequence ID" value="MBX68852.1"/>
    <property type="molecule type" value="Transcribed_RNA"/>
</dbReference>
<dbReference type="AlphaFoldDB" id="A0A2P2QP99"/>
<organism evidence="1">
    <name type="scientific">Rhizophora mucronata</name>
    <name type="common">Asiatic mangrove</name>
    <dbReference type="NCBI Taxonomy" id="61149"/>
    <lineage>
        <taxon>Eukaryota</taxon>
        <taxon>Viridiplantae</taxon>
        <taxon>Streptophyta</taxon>
        <taxon>Embryophyta</taxon>
        <taxon>Tracheophyta</taxon>
        <taxon>Spermatophyta</taxon>
        <taxon>Magnoliopsida</taxon>
        <taxon>eudicotyledons</taxon>
        <taxon>Gunneridae</taxon>
        <taxon>Pentapetalae</taxon>
        <taxon>rosids</taxon>
        <taxon>fabids</taxon>
        <taxon>Malpighiales</taxon>
        <taxon>Rhizophoraceae</taxon>
        <taxon>Rhizophora</taxon>
    </lineage>
</organism>
<evidence type="ECO:0000313" key="1">
    <source>
        <dbReference type="EMBL" id="MBX68852.1"/>
    </source>
</evidence>
<name>A0A2P2QP99_RHIMU</name>